<dbReference type="GO" id="GO:0003676">
    <property type="term" value="F:nucleic acid binding"/>
    <property type="evidence" value="ECO:0007669"/>
    <property type="project" value="InterPro"/>
</dbReference>
<sequence length="1063" mass="118968">MTSNPPDHVNPTPSMSVDAMIRSIGVARDRPLLVFLGAGASMSSGMPSATQCIWEWKREIFLTNNPDVEKTQFSELSLPSVRLRIQAWLDRQRRYPALDHPDEYSTYIGECFARSDDRRIYFEKWVKRCSPHLGYQLLAELARQGLVASVWTTNFDALAARAATSINLTAIEIGIDSQQRLYRAPGEAELACVSLHGDYRYDPLKNTAPELIKQEKELRESLVQAMRTHTVLVCGYSGRDESVMAAFSDAYDAAHFKGHHPLFWTQYGDYPASEPVAGLLASPLDQEPAKFHVPGASFDDLMRRIALHVSDGEARERVRKILENFKTAPVNQKLPFALPSLPVTGLVKSNAIPLIPPGELIEFDLVRWPPSGEVWSTLREIGDRHGFVAAPFRGKVYALATIEQLTQAFADNVKDGAFNRVPLNNDDLRYEDGTANQLMRRATVLALAGKAGCANDGDAIVWDTSRSKTERLDRQLWTVYDAVLLQIRPLGTKLALVLKPTLRVTDSTGEVAPKEIERAVKVRVLGYQHNKEFNQATDFWRKRLLPSRDLLVRFPDLDGGMTFTISGRPIFARLTDERTETVTLNDAQERSASQVGLQLAEPKLVFARTVGTGPATDTLPVRGLLQNRPFDANLTDLGIATNLRIAVIAPARDARRVHDYLGQLHQPIDPTKWDADYLMRFPGFSSAFKCPLDIPQPGQAAFVTLDEPHDESPQSARTLAGRITAALSALRATENPSVTIIYIPARWHALRAFDLESEQFNLHDFVKAAAIPAGCSTQFLEESTLANGQQCRVRWWLSLAVYVKAMRTPWALTGLDRDSAFVGLGFSVRRKIDGEGHVALGCSHLYSPNGHGLQFRLSKIDNPIMLRKNPFMSFDDARKLGEGIRELFFDAHLRLPNRVVVHKQTPFLKEEREGLQAGLEGVACVELLQIFVDDTLRYVASRPMPNGDFEIHGYPIRRGTTVVVDDQTALLWVHGTSTALNPRQSYFQGKRRIPAPLVMRRHAGTSDLMMLADEILGLSKMNFNSFDLYGQLPATIETSQRVARIGALLDRYTERSYDYRLFM</sequence>
<dbReference type="Proteomes" id="UP000016223">
    <property type="component" value="Chromosome 1"/>
</dbReference>
<dbReference type="CDD" id="cd04659">
    <property type="entry name" value="Piwi_piwi-like_ProArk"/>
    <property type="match status" value="1"/>
</dbReference>
<proteinExistence type="predicted"/>
<dbReference type="EMBL" id="CP003911">
    <property type="protein sequence ID" value="AGU51803.1"/>
    <property type="molecule type" value="Genomic_DNA"/>
</dbReference>
<dbReference type="HOGENOM" id="CLU_291297_0_0_4"/>
<accession>T1XGW0</accession>
<dbReference type="Gene3D" id="3.40.50.2300">
    <property type="match status" value="1"/>
</dbReference>
<dbReference type="SUPFAM" id="SSF52467">
    <property type="entry name" value="DHS-like NAD/FAD-binding domain"/>
    <property type="match status" value="1"/>
</dbReference>
<gene>
    <name evidence="1" type="ORF">VAPA_1c47370</name>
</gene>
<dbReference type="PATRIC" id="fig|1246301.3.peg.4747"/>
<dbReference type="Gene3D" id="3.30.420.10">
    <property type="entry name" value="Ribonuclease H-like superfamily/Ribonuclease H"/>
    <property type="match status" value="1"/>
</dbReference>
<protein>
    <submittedName>
        <fullName evidence="1">SIR2-like domain-containing protein</fullName>
    </submittedName>
</protein>
<reference evidence="1 2" key="1">
    <citation type="submission" date="2012-10" db="EMBL/GenBank/DDBJ databases">
        <title>Genome sequence of Variovorax paradoxus B4.</title>
        <authorList>
            <person name="Schuldes J."/>
            <person name="Brandt U."/>
            <person name="Hiessl S."/>
            <person name="Wuebbeler J.H."/>
            <person name="Thuermer A."/>
            <person name="Steinbuechel A."/>
            <person name="Daniel R."/>
        </authorList>
    </citation>
    <scope>NUCLEOTIDE SEQUENCE [LARGE SCALE GENOMIC DNA]</scope>
    <source>
        <strain evidence="1 2">B4</strain>
    </source>
</reference>
<dbReference type="Gene3D" id="3.40.50.1220">
    <property type="entry name" value="TPP-binding domain"/>
    <property type="match status" value="1"/>
</dbReference>
<evidence type="ECO:0000313" key="1">
    <source>
        <dbReference type="EMBL" id="AGU51803.1"/>
    </source>
</evidence>
<organism evidence="1 2">
    <name type="scientific">Variovorax paradoxus B4</name>
    <dbReference type="NCBI Taxonomy" id="1246301"/>
    <lineage>
        <taxon>Bacteria</taxon>
        <taxon>Pseudomonadati</taxon>
        <taxon>Pseudomonadota</taxon>
        <taxon>Betaproteobacteria</taxon>
        <taxon>Burkholderiales</taxon>
        <taxon>Comamonadaceae</taxon>
        <taxon>Variovorax</taxon>
    </lineage>
</organism>
<name>T1XGW0_VARPD</name>
<dbReference type="SUPFAM" id="SSF53098">
    <property type="entry name" value="Ribonuclease H-like"/>
    <property type="match status" value="1"/>
</dbReference>
<dbReference type="InterPro" id="IPR029035">
    <property type="entry name" value="DHS-like_NAD/FAD-binding_dom"/>
</dbReference>
<dbReference type="AlphaFoldDB" id="T1XGW0"/>
<dbReference type="Pfam" id="PF13289">
    <property type="entry name" value="SIR2_2"/>
    <property type="match status" value="1"/>
</dbReference>
<evidence type="ECO:0000313" key="2">
    <source>
        <dbReference type="Proteomes" id="UP000016223"/>
    </source>
</evidence>
<dbReference type="KEGG" id="vpd:VAPA_1c47370"/>
<dbReference type="InterPro" id="IPR036397">
    <property type="entry name" value="RNaseH_sf"/>
</dbReference>
<dbReference type="InterPro" id="IPR012337">
    <property type="entry name" value="RNaseH-like_sf"/>
</dbReference>